<dbReference type="InterPro" id="IPR028082">
    <property type="entry name" value="Peripla_BP_I"/>
</dbReference>
<dbReference type="EMBL" id="JABXJJ020000034">
    <property type="protein sequence ID" value="MDI5972586.1"/>
    <property type="molecule type" value="Genomic_DNA"/>
</dbReference>
<proteinExistence type="predicted"/>
<name>A0AA90H7D6_9ACTN</name>
<protein>
    <submittedName>
        <fullName evidence="1">ABC transporter substrate-binding protein</fullName>
    </submittedName>
</protein>
<dbReference type="Gene3D" id="3.40.50.2300">
    <property type="match status" value="2"/>
</dbReference>
<sequence>MARRTGFPRAWFGRLTVRARVAVAVLCALALAAAGFALSGPIARLADPPCLRGAATTVLHEGTNHECVGITDGAFVFEPGLAAVEAEIRTADQRVVRDHPHDYVSVVMLLPISTAPSSILTMTNTVEQVRGAFVAQSHANDGNVDGDAPYIQLLIGSDGYQANQSAAAAAIIEGDTGRHIAAVAGLGLSLPGTQDAVERLTSRQIPVFGATVTADTYDDIKDFVRVAPDNVNEAEVALDYVADRFPRAVLVEDENGGDAYDATLVKGFRRFSARSGHRVVDIETYNTTDRDRPRQSSQALAQAESDVATRISQMSTNICAAQPAVVLFAGRGRDLAGLLHSFSGVCLDKDITIVSGDDVTNVSMTAQVRHDLGGRVTVEYAGVADPDEWRAASAGHPPAADRTAISDGEQGYATFARAYGALAGGPGFTGASLTDGNTMMAYDSVLTAVSAIRLTEQDQPLPAAVASELGALQGARRVLGSSGAIGFTADYRTSAVGSNPVGKAIPILRLTPGTGGPQVLALKWPDGRPSDF</sequence>
<dbReference type="SUPFAM" id="SSF53822">
    <property type="entry name" value="Periplasmic binding protein-like I"/>
    <property type="match status" value="1"/>
</dbReference>
<organism evidence="1">
    <name type="scientific">Streptantibioticus silvisoli</name>
    <dbReference type="NCBI Taxonomy" id="2705255"/>
    <lineage>
        <taxon>Bacteria</taxon>
        <taxon>Bacillati</taxon>
        <taxon>Actinomycetota</taxon>
        <taxon>Actinomycetes</taxon>
        <taxon>Kitasatosporales</taxon>
        <taxon>Streptomycetaceae</taxon>
        <taxon>Streptantibioticus</taxon>
    </lineage>
</organism>
<accession>A0AA90H7D6</accession>
<evidence type="ECO:0000313" key="1">
    <source>
        <dbReference type="EMBL" id="MDI5972586.1"/>
    </source>
</evidence>
<comment type="caution">
    <text evidence="1">The sequence shown here is derived from an EMBL/GenBank/DDBJ whole genome shotgun (WGS) entry which is preliminary data.</text>
</comment>
<gene>
    <name evidence="1" type="ORF">POF50_025140</name>
</gene>
<dbReference type="AlphaFoldDB" id="A0AA90H7D6"/>
<dbReference type="RefSeq" id="WP_271314200.1">
    <property type="nucleotide sequence ID" value="NZ_JABXJJ020000034.1"/>
</dbReference>
<reference evidence="1" key="1">
    <citation type="submission" date="2023-05" db="EMBL/GenBank/DDBJ databases">
        <title>Streptantibioticus silvisoli sp. nov., acidotolerant actinomycetes 1 from pine litter.</title>
        <authorList>
            <person name="Swiecimska M."/>
            <person name="Golinska P."/>
            <person name="Sangal V."/>
            <person name="Wachnowicz B."/>
            <person name="Goodfellow M."/>
        </authorList>
    </citation>
    <scope>NUCLEOTIDE SEQUENCE</scope>
    <source>
        <strain evidence="1">SL13</strain>
    </source>
</reference>